<evidence type="ECO:0000256" key="1">
    <source>
        <dbReference type="ARBA" id="ARBA00009277"/>
    </source>
</evidence>
<comment type="similarity">
    <text evidence="1">Belongs to the transposase IS21/IS408/IS1162 family.</text>
</comment>
<dbReference type="HOGENOM" id="CLU_020626_11_0_4"/>
<dbReference type="InterPro" id="IPR001584">
    <property type="entry name" value="Integrase_cat-core"/>
</dbReference>
<dbReference type="GO" id="GO:0003676">
    <property type="term" value="F:nucleic acid binding"/>
    <property type="evidence" value="ECO:0007669"/>
    <property type="project" value="InterPro"/>
</dbReference>
<dbReference type="eggNOG" id="COG4584">
    <property type="taxonomic scope" value="Bacteria"/>
</dbReference>
<dbReference type="PANTHER" id="PTHR35004">
    <property type="entry name" value="TRANSPOSASE RV3428C-RELATED"/>
    <property type="match status" value="1"/>
</dbReference>
<feature type="domain" description="HTH IS408-type" evidence="2">
    <location>
        <begin position="30"/>
        <end position="112"/>
    </location>
</feature>
<evidence type="ECO:0000259" key="3">
    <source>
        <dbReference type="PROSITE" id="PS50994"/>
    </source>
</evidence>
<dbReference type="NCBIfam" id="NF033546">
    <property type="entry name" value="transpos_IS21"/>
    <property type="match status" value="1"/>
</dbReference>
<sequence length="538" mass="59929">MATSFVRPATLARFARRPRMPAERIAMHKIRELLRLKYDCALSHERIARALSISKGVVAKYVKAAEECGRPWAELSAADEAELRRVLGVARRGRGASVANVPPDLAAVHQGLKRKNVTLALLWEEYVQTADGPSYQYSRFCDLYRAFARTLKRSMRQVHRAGEKLFIDYAGDTVPIVDADTGEISRAQIFVAVLGASSYTFACATATQSQADWLGSLAKALTFIGGVPELVVPDNTRSLVGQADRYEPQLQRTTAEFAAHYGVAILPARPYKPQDKAKVEVGVQIVQRWILARLRHRRFFSLGELNEAIAALLEPLNTRAFRRLPGSRHEAFETLDRPALRPLPATAFQFAQWKRAKPNIDYHVEFDGHYYSVPYALAGQPVELRITASSIECFAAGRRVAVHARSHRHGAFTTLTEHMPASHQAHRQWSPGKLIAWGATVGPHTEQVVSHQLERMPHPEQGYRACLGLMRLGRQYGNERLEAAATRAVTLGAMRYRNVASILKSGLDRAPLPASTAQQSELALPAAHENLRGARYYH</sequence>
<dbReference type="Gene3D" id="3.30.420.10">
    <property type="entry name" value="Ribonuclease H-like superfamily/Ribonuclease H"/>
    <property type="match status" value="1"/>
</dbReference>
<dbReference type="PROSITE" id="PS50994">
    <property type="entry name" value="INTEGRASE"/>
    <property type="match status" value="1"/>
</dbReference>
<evidence type="ECO:0000259" key="2">
    <source>
        <dbReference type="PROSITE" id="PS50532"/>
    </source>
</evidence>
<keyword evidence="5" id="KW-1185">Reference proteome</keyword>
<reference evidence="4 5" key="1">
    <citation type="journal article" date="2005" name="Arch. Microbiol.">
        <title>The genome sequence of an anaerobic aromatic-degrading denitrifying bacterium, strain EbN1.</title>
        <authorList>
            <person name="Rabus R."/>
            <person name="Kube M."/>
            <person name="Heider J."/>
            <person name="Beck A."/>
            <person name="Heitmann K."/>
            <person name="Widdel F."/>
            <person name="Reinhardt R."/>
        </authorList>
    </citation>
    <scope>NUCLEOTIDE SEQUENCE [LARGE SCALE GENOMIC DNA]</scope>
    <source>
        <strain evidence="4 5">EbN1</strain>
    </source>
</reference>
<gene>
    <name evidence="4" type="primary">istA</name>
    <name evidence="4" type="ORF">ebA3337</name>
</gene>
<dbReference type="GO" id="GO:0015074">
    <property type="term" value="P:DNA integration"/>
    <property type="evidence" value="ECO:0007669"/>
    <property type="project" value="InterPro"/>
</dbReference>
<dbReference type="KEGG" id="eba:ebA3337"/>
<feature type="domain" description="Integrase catalytic" evidence="3">
    <location>
        <begin position="153"/>
        <end position="337"/>
    </location>
</feature>
<dbReference type="InterPro" id="IPR012337">
    <property type="entry name" value="RNaseH-like_sf"/>
</dbReference>
<dbReference type="InterPro" id="IPR017895">
    <property type="entry name" value="HTH_IS408/IS1162_type"/>
</dbReference>
<dbReference type="Pfam" id="PF00665">
    <property type="entry name" value="rve"/>
    <property type="match status" value="1"/>
</dbReference>
<dbReference type="EMBL" id="CR555306">
    <property type="protein sequence ID" value="CAI08008.1"/>
    <property type="molecule type" value="Genomic_DNA"/>
</dbReference>
<proteinExistence type="inferred from homology"/>
<dbReference type="InterPro" id="IPR054353">
    <property type="entry name" value="IstA-like_C"/>
</dbReference>
<dbReference type="SUPFAM" id="SSF53098">
    <property type="entry name" value="Ribonuclease H-like"/>
    <property type="match status" value="1"/>
</dbReference>
<dbReference type="Proteomes" id="UP000006552">
    <property type="component" value="Chromosome"/>
</dbReference>
<dbReference type="Pfam" id="PF22483">
    <property type="entry name" value="Mu-transpos_C_2"/>
    <property type="match status" value="1"/>
</dbReference>
<name>Q5P3V6_AROAE</name>
<organism evidence="4 5">
    <name type="scientific">Aromatoleum aromaticum (strain DSM 19018 / LMG 30748 / EbN1)</name>
    <name type="common">Azoarcus sp. (strain EbN1)</name>
    <dbReference type="NCBI Taxonomy" id="76114"/>
    <lineage>
        <taxon>Bacteria</taxon>
        <taxon>Pseudomonadati</taxon>
        <taxon>Pseudomonadota</taxon>
        <taxon>Betaproteobacteria</taxon>
        <taxon>Rhodocyclales</taxon>
        <taxon>Rhodocyclaceae</taxon>
        <taxon>Aromatoleum</taxon>
    </lineage>
</organism>
<dbReference type="STRING" id="76114.ebA3337"/>
<evidence type="ECO:0000313" key="5">
    <source>
        <dbReference type="Proteomes" id="UP000006552"/>
    </source>
</evidence>
<dbReference type="AlphaFoldDB" id="Q5P3V6"/>
<protein>
    <submittedName>
        <fullName evidence="4">Transposase</fullName>
    </submittedName>
</protein>
<dbReference type="PROSITE" id="PS50532">
    <property type="entry name" value="HTH_IS408"/>
    <property type="match status" value="1"/>
</dbReference>
<dbReference type="InterPro" id="IPR036397">
    <property type="entry name" value="RNaseH_sf"/>
</dbReference>
<accession>Q5P3V6</accession>
<evidence type="ECO:0000313" key="4">
    <source>
        <dbReference type="EMBL" id="CAI08008.1"/>
    </source>
</evidence>
<dbReference type="PANTHER" id="PTHR35004:SF8">
    <property type="entry name" value="TRANSPOSASE RV3428C-RELATED"/>
    <property type="match status" value="1"/>
</dbReference>